<keyword evidence="4" id="KW-1185">Reference proteome</keyword>
<organism evidence="5">
    <name type="scientific">Nippostrongylus brasiliensis</name>
    <name type="common">Rat hookworm</name>
    <dbReference type="NCBI Taxonomy" id="27835"/>
    <lineage>
        <taxon>Eukaryota</taxon>
        <taxon>Metazoa</taxon>
        <taxon>Ecdysozoa</taxon>
        <taxon>Nematoda</taxon>
        <taxon>Chromadorea</taxon>
        <taxon>Rhabditida</taxon>
        <taxon>Rhabditina</taxon>
        <taxon>Rhabditomorpha</taxon>
        <taxon>Strongyloidea</taxon>
        <taxon>Heligmosomidae</taxon>
        <taxon>Nippostrongylus</taxon>
    </lineage>
</organism>
<dbReference type="InterPro" id="IPR040676">
    <property type="entry name" value="DUF5641"/>
</dbReference>
<dbReference type="Proteomes" id="UP000271162">
    <property type="component" value="Unassembled WGS sequence"/>
</dbReference>
<dbReference type="EMBL" id="UYSL01019867">
    <property type="protein sequence ID" value="VDL70785.1"/>
    <property type="molecule type" value="Genomic_DNA"/>
</dbReference>
<evidence type="ECO:0000313" key="5">
    <source>
        <dbReference type="WBParaSite" id="NBR_0000719501-mRNA-1"/>
    </source>
</evidence>
<reference evidence="5" key="1">
    <citation type="submission" date="2017-02" db="UniProtKB">
        <authorList>
            <consortium name="WormBaseParasite"/>
        </authorList>
    </citation>
    <scope>IDENTIFICATION</scope>
</reference>
<sequence>MCRFFERRAACGSLVQQHLGLDYFGPLAVQKEGTQGKCYWCIITCLVTRLIHLDVVEDASANALVQSLRRFFASRGVPATITSDNAPNFILADTTIAEAWCSAKDDQLLAKELCQRKIQWKYITPFAPSQGGVYERLIGSVKQALYKTLGRHIPTKEELLTLVIEVEAMLNTRPLVHVEAEDLQQQVLRRIDLLQKDFEVAPPLDAGNELEDDPDFCMPGEQVKSLTKRQLIAAIESAGRITDQFWHLWQTQYLTALREKHQSEVKTKRGARKQPKVGQLVLIVDAMQPRHTWKMGRIEDLKRGSEGSAREALVVLPSRKKIKRPLNLLVPLELESIACEEPENQVHPSGNTPATEEDEPEHVNEPAIPESPIQSAEAEST</sequence>
<dbReference type="WBParaSite" id="NBR_0000719501-mRNA-1">
    <property type="protein sequence ID" value="NBR_0000719501-mRNA-1"/>
    <property type="gene ID" value="NBR_0000719501"/>
</dbReference>
<evidence type="ECO:0000313" key="4">
    <source>
        <dbReference type="Proteomes" id="UP000271162"/>
    </source>
</evidence>
<dbReference type="Pfam" id="PF18701">
    <property type="entry name" value="DUF5641"/>
    <property type="match status" value="1"/>
</dbReference>
<proteinExistence type="predicted"/>
<dbReference type="InterPro" id="IPR012337">
    <property type="entry name" value="RNaseH-like_sf"/>
</dbReference>
<dbReference type="Gene3D" id="3.30.420.10">
    <property type="entry name" value="Ribonuclease H-like superfamily/Ribonuclease H"/>
    <property type="match status" value="1"/>
</dbReference>
<protein>
    <submittedName>
        <fullName evidence="5">Integrase catalytic domain-containing protein</fullName>
    </submittedName>
</protein>
<evidence type="ECO:0000259" key="2">
    <source>
        <dbReference type="PROSITE" id="PS50994"/>
    </source>
</evidence>
<reference evidence="3 4" key="2">
    <citation type="submission" date="2018-11" db="EMBL/GenBank/DDBJ databases">
        <authorList>
            <consortium name="Pathogen Informatics"/>
        </authorList>
    </citation>
    <scope>NUCLEOTIDE SEQUENCE [LARGE SCALE GENOMIC DNA]</scope>
</reference>
<feature type="domain" description="Integrase catalytic" evidence="2">
    <location>
        <begin position="8"/>
        <end position="192"/>
    </location>
</feature>
<accession>A0A0N4XWD6</accession>
<evidence type="ECO:0000256" key="1">
    <source>
        <dbReference type="SAM" id="MobiDB-lite"/>
    </source>
</evidence>
<dbReference type="GO" id="GO:0003676">
    <property type="term" value="F:nucleic acid binding"/>
    <property type="evidence" value="ECO:0007669"/>
    <property type="project" value="InterPro"/>
</dbReference>
<gene>
    <name evidence="3" type="ORF">NBR_LOCUS7196</name>
</gene>
<dbReference type="PROSITE" id="PS50994">
    <property type="entry name" value="INTEGRASE"/>
    <property type="match status" value="1"/>
</dbReference>
<name>A0A0N4XWD6_NIPBR</name>
<dbReference type="GO" id="GO:0015074">
    <property type="term" value="P:DNA integration"/>
    <property type="evidence" value="ECO:0007669"/>
    <property type="project" value="InterPro"/>
</dbReference>
<evidence type="ECO:0000313" key="3">
    <source>
        <dbReference type="EMBL" id="VDL70785.1"/>
    </source>
</evidence>
<dbReference type="STRING" id="27835.A0A0N4XWD6"/>
<dbReference type="AlphaFoldDB" id="A0A0N4XWD6"/>
<feature type="region of interest" description="Disordered" evidence="1">
    <location>
        <begin position="339"/>
        <end position="381"/>
    </location>
</feature>
<dbReference type="OMA" id="FERRAAC"/>
<dbReference type="PANTHER" id="PTHR47331">
    <property type="entry name" value="PHD-TYPE DOMAIN-CONTAINING PROTEIN"/>
    <property type="match status" value="1"/>
</dbReference>
<dbReference type="SUPFAM" id="SSF53098">
    <property type="entry name" value="Ribonuclease H-like"/>
    <property type="match status" value="1"/>
</dbReference>
<dbReference type="InterPro" id="IPR036397">
    <property type="entry name" value="RNaseH_sf"/>
</dbReference>
<dbReference type="InterPro" id="IPR001584">
    <property type="entry name" value="Integrase_cat-core"/>
</dbReference>
<feature type="compositionally biased region" description="Polar residues" evidence="1">
    <location>
        <begin position="372"/>
        <end position="381"/>
    </location>
</feature>